<dbReference type="AlphaFoldDB" id="A0A1S1V771"/>
<gene>
    <name evidence="1" type="ORF">EUAN_13000</name>
</gene>
<accession>A0A1S1V771</accession>
<dbReference type="RefSeq" id="WP_071062867.1">
    <property type="nucleotide sequence ID" value="NZ_MKIE01000004.1"/>
</dbReference>
<name>A0A1S1V771_9FIRM</name>
<dbReference type="Proteomes" id="UP000180254">
    <property type="component" value="Unassembled WGS sequence"/>
</dbReference>
<proteinExistence type="predicted"/>
<organism evidence="1 2">
    <name type="scientific">Andreesenia angusta</name>
    <dbReference type="NCBI Taxonomy" id="39480"/>
    <lineage>
        <taxon>Bacteria</taxon>
        <taxon>Bacillati</taxon>
        <taxon>Bacillota</taxon>
        <taxon>Tissierellia</taxon>
        <taxon>Tissierellales</taxon>
        <taxon>Gottschalkiaceae</taxon>
        <taxon>Andreesenia</taxon>
    </lineage>
</organism>
<keyword evidence="2" id="KW-1185">Reference proteome</keyword>
<dbReference type="EMBL" id="MKIE01000004">
    <property type="protein sequence ID" value="OHW62230.1"/>
    <property type="molecule type" value="Genomic_DNA"/>
</dbReference>
<dbReference type="OrthoDB" id="9815289at2"/>
<evidence type="ECO:0008006" key="3">
    <source>
        <dbReference type="Google" id="ProtNLM"/>
    </source>
</evidence>
<evidence type="ECO:0000313" key="1">
    <source>
        <dbReference type="EMBL" id="OHW62230.1"/>
    </source>
</evidence>
<comment type="caution">
    <text evidence="1">The sequence shown here is derived from an EMBL/GenBank/DDBJ whole genome shotgun (WGS) entry which is preliminary data.</text>
</comment>
<protein>
    <recommendedName>
        <fullName evidence="3">GrdX protein</fullName>
    </recommendedName>
</protein>
<dbReference type="STRING" id="39480.EUAN_13000"/>
<sequence>MKELIVTNNPLVNEKFNAVMDVEYREVDFLGILEVMRDRIHSGHKLLTHPLSSSLKPNETPYKSAILSAKSFGSVDFESLSIIESSIESTKKFQRDKKTPNWSPNCLEDFQVIDSSVIEQAVDMKKHM</sequence>
<reference evidence="1 2" key="1">
    <citation type="submission" date="2016-09" db="EMBL/GenBank/DDBJ databases">
        <title>Genome sequence of Eubacterium angustum.</title>
        <authorList>
            <person name="Poehlein A."/>
            <person name="Daniel R."/>
        </authorList>
    </citation>
    <scope>NUCLEOTIDE SEQUENCE [LARGE SCALE GENOMIC DNA]</scope>
    <source>
        <strain evidence="1 2">DSM 1989</strain>
    </source>
</reference>
<dbReference type="InterPro" id="IPR047735">
    <property type="entry name" value="GrdX-like"/>
</dbReference>
<evidence type="ECO:0000313" key="2">
    <source>
        <dbReference type="Proteomes" id="UP000180254"/>
    </source>
</evidence>
<dbReference type="NCBIfam" id="NF038093">
    <property type="entry name" value="GrdX"/>
    <property type="match status" value="1"/>
</dbReference>